<proteinExistence type="predicted"/>
<dbReference type="AlphaFoldDB" id="A0A398D2V9"/>
<evidence type="ECO:0000313" key="2">
    <source>
        <dbReference type="Proteomes" id="UP000266328"/>
    </source>
</evidence>
<dbReference type="EMBL" id="QXIS01000007">
    <property type="protein sequence ID" value="RIE06557.1"/>
    <property type="molecule type" value="Genomic_DNA"/>
</dbReference>
<keyword evidence="2" id="KW-1185">Reference proteome</keyword>
<accession>A0A398D2V9</accession>
<dbReference type="Gene3D" id="3.10.20.30">
    <property type="match status" value="1"/>
</dbReference>
<comment type="caution">
    <text evidence="1">The sequence shown here is derived from an EMBL/GenBank/DDBJ whole genome shotgun (WGS) entry which is preliminary data.</text>
</comment>
<protein>
    <recommendedName>
        <fullName evidence="3">MoaD/ThiS family protein</fullName>
    </recommendedName>
</protein>
<dbReference type="InterPro" id="IPR012675">
    <property type="entry name" value="Beta-grasp_dom_sf"/>
</dbReference>
<evidence type="ECO:0000313" key="1">
    <source>
        <dbReference type="EMBL" id="RIE06557.1"/>
    </source>
</evidence>
<dbReference type="SUPFAM" id="SSF54285">
    <property type="entry name" value="MoaD/ThiS"/>
    <property type="match status" value="1"/>
</dbReference>
<gene>
    <name evidence="1" type="ORF">SMC7_01710</name>
</gene>
<reference evidence="1 2" key="1">
    <citation type="submission" date="2018-09" db="EMBL/GenBank/DDBJ databases">
        <title>Discovery and Ecogenomic Context for Candidatus Cryosericales, a Global Caldiserica Order Active in Thawing Permafrost.</title>
        <authorList>
            <person name="Martinez M.A."/>
            <person name="Woodcroft B.J."/>
            <person name="Ignacio Espinoza J.C."/>
            <person name="Zayed A."/>
            <person name="Singleton C.M."/>
            <person name="Boyd J."/>
            <person name="Li Y.-F."/>
            <person name="Purvine S."/>
            <person name="Maughan H."/>
            <person name="Hodgkins S.B."/>
            <person name="Anderson D."/>
            <person name="Sederholm M."/>
            <person name="Temperton B."/>
            <person name="Saleska S.R."/>
            <person name="Tyson G.W."/>
            <person name="Rich V.I."/>
        </authorList>
    </citation>
    <scope>NUCLEOTIDE SEQUENCE [LARGE SCALE GENOMIC DNA]</scope>
    <source>
        <strain evidence="1 2">SMC7</strain>
    </source>
</reference>
<name>A0A398D2V9_9BACT</name>
<sequence length="82" mass="8796">MTSITVRLHASLKKYAKSRGGTASLNIPDETTVLGVARILSIGPMEAGLFVLNGELVHDNMADSTMVHDKDVLDVYSMMFGG</sequence>
<dbReference type="RefSeq" id="WP_119088655.1">
    <property type="nucleotide sequence ID" value="NZ_QXIS01000007.1"/>
</dbReference>
<evidence type="ECO:0008006" key="3">
    <source>
        <dbReference type="Google" id="ProtNLM"/>
    </source>
</evidence>
<dbReference type="Proteomes" id="UP000266328">
    <property type="component" value="Unassembled WGS sequence"/>
</dbReference>
<organism evidence="1 2">
    <name type="scientific">Candidatus Cryosericum terrychapinii</name>
    <dbReference type="NCBI Taxonomy" id="2290919"/>
    <lineage>
        <taxon>Bacteria</taxon>
        <taxon>Pseudomonadati</taxon>
        <taxon>Caldisericota/Cryosericota group</taxon>
        <taxon>Candidatus Cryosericota</taxon>
        <taxon>Candidatus Cryosericia</taxon>
        <taxon>Candidatus Cryosericales</taxon>
        <taxon>Candidatus Cryosericaceae</taxon>
        <taxon>Candidatus Cryosericum</taxon>
    </lineage>
</organism>
<dbReference type="InterPro" id="IPR016155">
    <property type="entry name" value="Mopterin_synth/thiamin_S_b"/>
</dbReference>